<dbReference type="RefSeq" id="WP_066058680.1">
    <property type="nucleotide sequence ID" value="NZ_JBHUNF010000004.1"/>
</dbReference>
<evidence type="ECO:0000256" key="2">
    <source>
        <dbReference type="SAM" id="Phobius"/>
    </source>
</evidence>
<comment type="caution">
    <text evidence="3">The sequence shown here is derived from an EMBL/GenBank/DDBJ whole genome shotgun (WGS) entry which is preliminary data.</text>
</comment>
<keyword evidence="4" id="KW-1185">Reference proteome</keyword>
<accession>A0ABW5RJN7</accession>
<keyword evidence="2" id="KW-0472">Membrane</keyword>
<dbReference type="Proteomes" id="UP001597453">
    <property type="component" value="Unassembled WGS sequence"/>
</dbReference>
<keyword evidence="2" id="KW-1133">Transmembrane helix</keyword>
<dbReference type="EMBL" id="JBHUNF010000004">
    <property type="protein sequence ID" value="MFD2675316.1"/>
    <property type="molecule type" value="Genomic_DNA"/>
</dbReference>
<sequence length="449" mass="47426">MVPNGLAETGADASFIVTLLLAAVILGASGWLLMRKHYRGALSVLAIGALGAAVFAPVNAPSASAEETRDGICVTETPQPTDATTPVNTPTATPTPTETPKPAVGSIAGTVWGDSRTFGGQSGVAYVTPGKRTEECVGPRPLPQASEADATPLPEESTEPSPPATEPEPPVTEPEPPATEPALPEPVCAPELGWGSANEDPRVPQSPGLAEALAAGEIEVVLLDANGVEIAQKPLNPADGTYRFDNVPVGDGYKVDFRFVKAPTKNSINLYLGFPYWLDYDADPSGPDETSRFYVPNADGTAGPIDLRIETMDGAVEMIQVPATHEFGPSSREIKQALLDAGYDMDVNPPLVTIDMTEWSKNNIGTDLMPSVRLPSNGSYDEYVFPFPNTEVSFSAASPENQVDVPTKDYIFVSEQDPSMSRPVSVVADTTTEAVNAEVHYGYPRGTIS</sequence>
<proteinExistence type="predicted"/>
<name>A0ABW5RJN7_9MICO</name>
<evidence type="ECO:0000313" key="3">
    <source>
        <dbReference type="EMBL" id="MFD2675316.1"/>
    </source>
</evidence>
<feature type="compositionally biased region" description="Pro residues" evidence="1">
    <location>
        <begin position="160"/>
        <end position="179"/>
    </location>
</feature>
<evidence type="ECO:0000313" key="4">
    <source>
        <dbReference type="Proteomes" id="UP001597453"/>
    </source>
</evidence>
<protein>
    <recommendedName>
        <fullName evidence="5">SD-repeat containing protein B domain-containing protein</fullName>
    </recommendedName>
</protein>
<feature type="region of interest" description="Disordered" evidence="1">
    <location>
        <begin position="76"/>
        <end position="206"/>
    </location>
</feature>
<organism evidence="3 4">
    <name type="scientific">Gulosibacter bifidus</name>
    <dbReference type="NCBI Taxonomy" id="272239"/>
    <lineage>
        <taxon>Bacteria</taxon>
        <taxon>Bacillati</taxon>
        <taxon>Actinomycetota</taxon>
        <taxon>Actinomycetes</taxon>
        <taxon>Micrococcales</taxon>
        <taxon>Microbacteriaceae</taxon>
        <taxon>Gulosibacter</taxon>
    </lineage>
</organism>
<reference evidence="4" key="1">
    <citation type="journal article" date="2019" name="Int. J. Syst. Evol. Microbiol.">
        <title>The Global Catalogue of Microorganisms (GCM) 10K type strain sequencing project: providing services to taxonomists for standard genome sequencing and annotation.</title>
        <authorList>
            <consortium name="The Broad Institute Genomics Platform"/>
            <consortium name="The Broad Institute Genome Sequencing Center for Infectious Disease"/>
            <person name="Wu L."/>
            <person name="Ma J."/>
        </authorList>
    </citation>
    <scope>NUCLEOTIDE SEQUENCE [LARGE SCALE GENOMIC DNA]</scope>
    <source>
        <strain evidence="4">TISTR 1511</strain>
    </source>
</reference>
<feature type="transmembrane region" description="Helical" evidence="2">
    <location>
        <begin position="40"/>
        <end position="58"/>
    </location>
</feature>
<evidence type="ECO:0008006" key="5">
    <source>
        <dbReference type="Google" id="ProtNLM"/>
    </source>
</evidence>
<gene>
    <name evidence="3" type="ORF">ACFSUQ_08435</name>
</gene>
<keyword evidence="2" id="KW-0812">Transmembrane</keyword>
<feature type="compositionally biased region" description="Low complexity" evidence="1">
    <location>
        <begin position="80"/>
        <end position="103"/>
    </location>
</feature>
<evidence type="ECO:0000256" key="1">
    <source>
        <dbReference type="SAM" id="MobiDB-lite"/>
    </source>
</evidence>
<feature type="transmembrane region" description="Helical" evidence="2">
    <location>
        <begin position="13"/>
        <end position="33"/>
    </location>
</feature>